<comment type="function">
    <text evidence="10">Cell wall formation. Catalyzes the transfer of a GlcNAc subunit on undecaprenyl-pyrophosphoryl-MurNAc-pentapeptide (lipid intermediate I) to form undecaprenyl-pyrophosphoryl-MurNAc-(pentapeptide)GlcNAc (lipid intermediate II).</text>
</comment>
<feature type="binding site" evidence="10">
    <location>
        <begin position="10"/>
        <end position="12"/>
    </location>
    <ligand>
        <name>UDP-N-acetyl-alpha-D-glucosamine</name>
        <dbReference type="ChEBI" id="CHEBI:57705"/>
    </ligand>
</feature>
<dbReference type="EC" id="2.4.1.227" evidence="10"/>
<dbReference type="EMBL" id="FUXI01000008">
    <property type="protein sequence ID" value="SJZ62021.1"/>
    <property type="molecule type" value="Genomic_DNA"/>
</dbReference>
<keyword evidence="9 10" id="KW-0961">Cell wall biogenesis/degradation</keyword>
<evidence type="ECO:0000256" key="2">
    <source>
        <dbReference type="ARBA" id="ARBA00022618"/>
    </source>
</evidence>
<protein>
    <recommendedName>
        <fullName evidence="10">UDP-N-acetylglucosamine--N-acetylmuramyl-(pentapeptide) pyrophosphoryl-undecaprenol N-acetylglucosamine transferase</fullName>
        <ecNumber evidence="10">2.4.1.227</ecNumber>
    </recommendedName>
    <alternativeName>
        <fullName evidence="10">Undecaprenyl-PP-MurNAc-pentapeptide-UDPGlcNAc GlcNAc transferase</fullName>
    </alternativeName>
</protein>
<dbReference type="InterPro" id="IPR004276">
    <property type="entry name" value="GlycoTrans_28_N"/>
</dbReference>
<keyword evidence="5 10" id="KW-0133">Cell shape</keyword>
<keyword evidence="2 10" id="KW-0132">Cell division</keyword>
<dbReference type="PANTHER" id="PTHR21015">
    <property type="entry name" value="UDP-N-ACETYLGLUCOSAMINE--N-ACETYLMURAMYL-(PENTAPEPTIDE) PYROPHOSPHORYL-UNDECAPRENOL N-ACETYLGLUCOSAMINE TRANSFERASE 1"/>
    <property type="match status" value="1"/>
</dbReference>
<evidence type="ECO:0000256" key="3">
    <source>
        <dbReference type="ARBA" id="ARBA00022676"/>
    </source>
</evidence>
<dbReference type="HAMAP" id="MF_00033">
    <property type="entry name" value="MurG"/>
    <property type="match status" value="1"/>
</dbReference>
<evidence type="ECO:0000256" key="1">
    <source>
        <dbReference type="ARBA" id="ARBA00022475"/>
    </source>
</evidence>
<reference evidence="13 14" key="1">
    <citation type="submission" date="2017-02" db="EMBL/GenBank/DDBJ databases">
        <authorList>
            <person name="Peterson S.W."/>
        </authorList>
    </citation>
    <scope>NUCLEOTIDE SEQUENCE [LARGE SCALE GENOMIC DNA]</scope>
    <source>
        <strain evidence="13 14">ATCC BAA-1030</strain>
    </source>
</reference>
<keyword evidence="6 10" id="KW-0573">Peptidoglycan synthesis</keyword>
<dbReference type="Pfam" id="PF03033">
    <property type="entry name" value="Glyco_transf_28"/>
    <property type="match status" value="1"/>
</dbReference>
<comment type="similarity">
    <text evidence="10">Belongs to the glycosyltransferase 28 family. MurG subfamily.</text>
</comment>
<comment type="catalytic activity">
    <reaction evidence="10">
        <text>Mur2Ac(oyl-L-Ala-gamma-D-Glu-L-Lys-D-Ala-D-Ala)-di-trans,octa-cis-undecaprenyl diphosphate + UDP-N-acetyl-alpha-D-glucosamine = beta-D-GlcNAc-(1-&gt;4)-Mur2Ac(oyl-L-Ala-gamma-D-Glu-L-Lys-D-Ala-D-Ala)-di-trans,octa-cis-undecaprenyl diphosphate + UDP + H(+)</text>
        <dbReference type="Rhea" id="RHEA:23192"/>
        <dbReference type="ChEBI" id="CHEBI:15378"/>
        <dbReference type="ChEBI" id="CHEBI:57705"/>
        <dbReference type="ChEBI" id="CHEBI:58223"/>
        <dbReference type="ChEBI" id="CHEBI:60032"/>
        <dbReference type="ChEBI" id="CHEBI:60033"/>
        <dbReference type="EC" id="2.4.1.227"/>
    </reaction>
</comment>
<evidence type="ECO:0000256" key="7">
    <source>
        <dbReference type="ARBA" id="ARBA00023136"/>
    </source>
</evidence>
<dbReference type="Pfam" id="PF04101">
    <property type="entry name" value="Glyco_tran_28_C"/>
    <property type="match status" value="1"/>
</dbReference>
<dbReference type="GO" id="GO:0005886">
    <property type="term" value="C:plasma membrane"/>
    <property type="evidence" value="ECO:0007669"/>
    <property type="project" value="UniProtKB-SubCell"/>
</dbReference>
<name>A0A1T4M528_9ENTE</name>
<gene>
    <name evidence="10" type="primary">murG</name>
    <name evidence="13" type="ORF">SAMN02745116_00941</name>
</gene>
<dbReference type="UniPathway" id="UPA00219"/>
<keyword evidence="8 10" id="KW-0131">Cell cycle</keyword>
<evidence type="ECO:0000259" key="12">
    <source>
        <dbReference type="Pfam" id="PF04101"/>
    </source>
</evidence>
<dbReference type="NCBIfam" id="TIGR01133">
    <property type="entry name" value="murG"/>
    <property type="match status" value="1"/>
</dbReference>
<dbReference type="OrthoDB" id="9808936at2"/>
<evidence type="ECO:0000256" key="5">
    <source>
        <dbReference type="ARBA" id="ARBA00022960"/>
    </source>
</evidence>
<dbReference type="SUPFAM" id="SSF53756">
    <property type="entry name" value="UDP-Glycosyltransferase/glycogen phosphorylase"/>
    <property type="match status" value="1"/>
</dbReference>
<feature type="binding site" evidence="10">
    <location>
        <position position="251"/>
    </location>
    <ligand>
        <name>UDP-N-acetyl-alpha-D-glucosamine</name>
        <dbReference type="ChEBI" id="CHEBI:57705"/>
    </ligand>
</feature>
<dbReference type="Proteomes" id="UP000190328">
    <property type="component" value="Unassembled WGS sequence"/>
</dbReference>
<comment type="caution">
    <text evidence="10">Lacks conserved residue(s) required for the propagation of feature annotation.</text>
</comment>
<dbReference type="Gene3D" id="3.40.50.2000">
    <property type="entry name" value="Glycogen Phosphorylase B"/>
    <property type="match status" value="2"/>
</dbReference>
<accession>A0A1T4M528</accession>
<keyword evidence="4 10" id="KW-0808">Transferase</keyword>
<feature type="domain" description="Glycosyl transferase family 28 C-terminal" evidence="12">
    <location>
        <begin position="188"/>
        <end position="354"/>
    </location>
</feature>
<proteinExistence type="inferred from homology"/>
<feature type="binding site" evidence="10">
    <location>
        <position position="296"/>
    </location>
    <ligand>
        <name>UDP-N-acetyl-alpha-D-glucosamine</name>
        <dbReference type="ChEBI" id="CHEBI:57705"/>
    </ligand>
</feature>
<dbReference type="STRING" id="263852.SAMN02745116_00941"/>
<dbReference type="GO" id="GO:0071555">
    <property type="term" value="P:cell wall organization"/>
    <property type="evidence" value="ECO:0007669"/>
    <property type="project" value="UniProtKB-KW"/>
</dbReference>
<keyword evidence="1 10" id="KW-1003">Cell membrane</keyword>
<comment type="subcellular location">
    <subcellularLocation>
        <location evidence="10">Cell membrane</location>
        <topology evidence="10">Peripheral membrane protein</topology>
        <orientation evidence="10">Cytoplasmic side</orientation>
    </subcellularLocation>
</comment>
<sequence length="366" mass="40194">MRVVVTGGGTGGHIYPALAFVRYLKEIQPDTQVLYIGSKRGLEGKIVPQANIPFEAIEIQGFKRSLSLENLKTVKLFLQSIRKAKRLLRDFQPDVVIGTGGYVSGSVVYAAAKMNIPTLVHEQNSVPGVTNKFLSRYANVVATSFHGVEKYFPKAKVVYTGNPRAQEVAEIEQSDILSNYGLKLHTPTAVVFGGSQGALKINQAMLEALPLFKEKDYQVLYASGVRYFEKYEKEFIKAQKEMENVRVFPYINEMPEVLASATLLVGRSGATSLAEMTALGLPAILIPSPYVTNDHQTKNAQTLVEVGAAELVADVDLTGELLVKKMDEILLNRKHLSEMSAASLKEGVPDASVRLLHLVEEITRGK</sequence>
<evidence type="ECO:0000313" key="14">
    <source>
        <dbReference type="Proteomes" id="UP000190328"/>
    </source>
</evidence>
<keyword evidence="7 10" id="KW-0472">Membrane</keyword>
<evidence type="ECO:0000256" key="9">
    <source>
        <dbReference type="ARBA" id="ARBA00023316"/>
    </source>
</evidence>
<dbReference type="GO" id="GO:0051301">
    <property type="term" value="P:cell division"/>
    <property type="evidence" value="ECO:0007669"/>
    <property type="project" value="UniProtKB-KW"/>
</dbReference>
<evidence type="ECO:0000259" key="11">
    <source>
        <dbReference type="Pfam" id="PF03033"/>
    </source>
</evidence>
<dbReference type="AlphaFoldDB" id="A0A1T4M528"/>
<dbReference type="GO" id="GO:0008360">
    <property type="term" value="P:regulation of cell shape"/>
    <property type="evidence" value="ECO:0007669"/>
    <property type="project" value="UniProtKB-KW"/>
</dbReference>
<dbReference type="CDD" id="cd03785">
    <property type="entry name" value="GT28_MurG"/>
    <property type="match status" value="1"/>
</dbReference>
<keyword evidence="14" id="KW-1185">Reference proteome</keyword>
<dbReference type="GO" id="GO:0005975">
    <property type="term" value="P:carbohydrate metabolic process"/>
    <property type="evidence" value="ECO:0007669"/>
    <property type="project" value="InterPro"/>
</dbReference>
<feature type="binding site" evidence="10">
    <location>
        <position position="195"/>
    </location>
    <ligand>
        <name>UDP-N-acetyl-alpha-D-glucosamine</name>
        <dbReference type="ChEBI" id="CHEBI:57705"/>
    </ligand>
</feature>
<evidence type="ECO:0000256" key="6">
    <source>
        <dbReference type="ARBA" id="ARBA00022984"/>
    </source>
</evidence>
<evidence type="ECO:0000256" key="8">
    <source>
        <dbReference type="ARBA" id="ARBA00023306"/>
    </source>
</evidence>
<evidence type="ECO:0000256" key="10">
    <source>
        <dbReference type="HAMAP-Rule" id="MF_00033"/>
    </source>
</evidence>
<feature type="domain" description="Glycosyltransferase family 28 N-terminal" evidence="11">
    <location>
        <begin position="3"/>
        <end position="142"/>
    </location>
</feature>
<organism evidence="13 14">
    <name type="scientific">Pilibacter termitis</name>
    <dbReference type="NCBI Taxonomy" id="263852"/>
    <lineage>
        <taxon>Bacteria</taxon>
        <taxon>Bacillati</taxon>
        <taxon>Bacillota</taxon>
        <taxon>Bacilli</taxon>
        <taxon>Lactobacillales</taxon>
        <taxon>Enterococcaceae</taxon>
        <taxon>Pilibacter</taxon>
    </lineage>
</organism>
<dbReference type="GO" id="GO:0009252">
    <property type="term" value="P:peptidoglycan biosynthetic process"/>
    <property type="evidence" value="ECO:0007669"/>
    <property type="project" value="UniProtKB-UniRule"/>
</dbReference>
<evidence type="ECO:0000256" key="4">
    <source>
        <dbReference type="ARBA" id="ARBA00022679"/>
    </source>
</evidence>
<dbReference type="PANTHER" id="PTHR21015:SF22">
    <property type="entry name" value="GLYCOSYLTRANSFERASE"/>
    <property type="match status" value="1"/>
</dbReference>
<dbReference type="RefSeq" id="WP_078806870.1">
    <property type="nucleotide sequence ID" value="NZ_FUXI01000008.1"/>
</dbReference>
<comment type="pathway">
    <text evidence="10">Cell wall biogenesis; peptidoglycan biosynthesis.</text>
</comment>
<dbReference type="InterPro" id="IPR007235">
    <property type="entry name" value="Glyco_trans_28_C"/>
</dbReference>
<dbReference type="GO" id="GO:0050511">
    <property type="term" value="F:undecaprenyldiphospho-muramoylpentapeptide beta-N-acetylglucosaminyltransferase activity"/>
    <property type="evidence" value="ECO:0007669"/>
    <property type="project" value="UniProtKB-UniRule"/>
</dbReference>
<feature type="binding site" evidence="10">
    <location>
        <position position="124"/>
    </location>
    <ligand>
        <name>UDP-N-acetyl-alpha-D-glucosamine</name>
        <dbReference type="ChEBI" id="CHEBI:57705"/>
    </ligand>
</feature>
<evidence type="ECO:0000313" key="13">
    <source>
        <dbReference type="EMBL" id="SJZ62021.1"/>
    </source>
</evidence>
<dbReference type="InterPro" id="IPR006009">
    <property type="entry name" value="GlcNAc_MurG"/>
</dbReference>
<keyword evidence="3 10" id="KW-0328">Glycosyltransferase</keyword>